<dbReference type="AlphaFoldDB" id="A0A285JRJ7"/>
<dbReference type="Proteomes" id="UP000219612">
    <property type="component" value="Unassembled WGS sequence"/>
</dbReference>
<evidence type="ECO:0000313" key="2">
    <source>
        <dbReference type="Proteomes" id="UP000219612"/>
    </source>
</evidence>
<dbReference type="EMBL" id="OBDY01000024">
    <property type="protein sequence ID" value="SNY62940.1"/>
    <property type="molecule type" value="Genomic_DNA"/>
</dbReference>
<dbReference type="OrthoDB" id="1365577at2"/>
<keyword evidence="2" id="KW-1185">Reference proteome</keyword>
<sequence>MGGLWWWIHARSAQQIIDTFAEVEVVEDPEIVAQFADDNLDEVDIDAPAMPPGLDGLREQRTAQRGRPGYGALAGRELVYLRRPWDDEPHIYLEELGPDGRRRRQVEVYRDGTATRSTPDDWPLNPPIDLHDPDLAQWEISADEFERAWQQARTES</sequence>
<protein>
    <submittedName>
        <fullName evidence="1">Uncharacterized protein</fullName>
    </submittedName>
</protein>
<organism evidence="1 2">
    <name type="scientific">Paractinoplanes atraurantiacus</name>
    <dbReference type="NCBI Taxonomy" id="1036182"/>
    <lineage>
        <taxon>Bacteria</taxon>
        <taxon>Bacillati</taxon>
        <taxon>Actinomycetota</taxon>
        <taxon>Actinomycetes</taxon>
        <taxon>Micromonosporales</taxon>
        <taxon>Micromonosporaceae</taxon>
        <taxon>Paractinoplanes</taxon>
    </lineage>
</organism>
<name>A0A285JRJ7_9ACTN</name>
<gene>
    <name evidence="1" type="ORF">SAMN05421748_12497</name>
</gene>
<proteinExistence type="predicted"/>
<accession>A0A285JRJ7</accession>
<reference evidence="1 2" key="1">
    <citation type="submission" date="2017-09" db="EMBL/GenBank/DDBJ databases">
        <authorList>
            <person name="Ehlers B."/>
            <person name="Leendertz F.H."/>
        </authorList>
    </citation>
    <scope>NUCLEOTIDE SEQUENCE [LARGE SCALE GENOMIC DNA]</scope>
    <source>
        <strain evidence="1 2">CGMCC 4.6857</strain>
    </source>
</reference>
<evidence type="ECO:0000313" key="1">
    <source>
        <dbReference type="EMBL" id="SNY62940.1"/>
    </source>
</evidence>